<proteinExistence type="predicted"/>
<gene>
    <name evidence="1" type="ORF">EMEDMD4_790165</name>
</gene>
<name>A0A508X5J8_9HYPH</name>
<dbReference type="Proteomes" id="UP000507954">
    <property type="component" value="Unassembled WGS sequence"/>
</dbReference>
<dbReference type="EMBL" id="CABFNB010000149">
    <property type="protein sequence ID" value="VTZ65141.1"/>
    <property type="molecule type" value="Genomic_DNA"/>
</dbReference>
<evidence type="ECO:0000313" key="1">
    <source>
        <dbReference type="EMBL" id="VTZ65141.1"/>
    </source>
</evidence>
<reference evidence="1" key="1">
    <citation type="submission" date="2019-06" db="EMBL/GenBank/DDBJ databases">
        <authorList>
            <person name="Le Quere A."/>
            <person name="Colella S."/>
        </authorList>
    </citation>
    <scope>NUCLEOTIDE SEQUENCE</scope>
    <source>
        <strain evidence="1">EmedicaeMD41</strain>
    </source>
</reference>
<accession>A0A508X5J8</accession>
<organism evidence="1">
    <name type="scientific">Sinorhizobium medicae</name>
    <dbReference type="NCBI Taxonomy" id="110321"/>
    <lineage>
        <taxon>Bacteria</taxon>
        <taxon>Pseudomonadati</taxon>
        <taxon>Pseudomonadota</taxon>
        <taxon>Alphaproteobacteria</taxon>
        <taxon>Hyphomicrobiales</taxon>
        <taxon>Rhizobiaceae</taxon>
        <taxon>Sinorhizobium/Ensifer group</taxon>
        <taxon>Sinorhizobium</taxon>
    </lineage>
</organism>
<dbReference type="AlphaFoldDB" id="A0A508X5J8"/>
<sequence>MRRGRRRKAGHSFPHFALKMVDKVDERGTELTAF</sequence>
<protein>
    <submittedName>
        <fullName evidence="1">Uncharacterized protein</fullName>
    </submittedName>
</protein>